<dbReference type="EnsemblMetazoa" id="CapteT219581">
    <property type="protein sequence ID" value="CapteP219581"/>
    <property type="gene ID" value="CapteG219581"/>
</dbReference>
<dbReference type="PANTHER" id="PTHR46830:SF1">
    <property type="entry name" value="ALPHA-1,4-N-ACETYLGLUCOSAMINYLTRANSFERASE"/>
    <property type="match status" value="1"/>
</dbReference>
<dbReference type="Proteomes" id="UP000014760">
    <property type="component" value="Unassembled WGS sequence"/>
</dbReference>
<keyword evidence="1" id="KW-0472">Membrane</keyword>
<keyword evidence="1" id="KW-1133">Transmembrane helix</keyword>
<keyword evidence="1" id="KW-0812">Transmembrane</keyword>
<evidence type="ECO:0000313" key="4">
    <source>
        <dbReference type="Proteomes" id="UP000014760"/>
    </source>
</evidence>
<dbReference type="OMA" id="SINRPNW"/>
<accession>R7UCM2</accession>
<evidence type="ECO:0000313" key="3">
    <source>
        <dbReference type="EnsemblMetazoa" id="CapteP219581"/>
    </source>
</evidence>
<protein>
    <recommendedName>
        <fullName evidence="5">Alpha-1,4-N-acetylglucosaminyltransferase</fullName>
    </recommendedName>
</protein>
<dbReference type="PANTHER" id="PTHR46830">
    <property type="entry name" value="TRANSFERASE, PUTATIVE-RELATED"/>
    <property type="match status" value="1"/>
</dbReference>
<dbReference type="EMBL" id="KB302615">
    <property type="protein sequence ID" value="ELU04130.1"/>
    <property type="molecule type" value="Genomic_DNA"/>
</dbReference>
<sequence length="296" mass="34758">MAIRLVDWSKFVLVVLVGVVVISYFYHLRGNPKLHPATPRATQHAHQQYFVPKVVHVLWFYPEGTSLRFHQFISLLSVHKFLQPDEIVVWNSHAPEGPWWNAFLLRSPPVTLRHLDPPETVFDRPINITEHKADVARIQVLLRHGGIYLDLDVIILRSFDSLLKHDVTMGAESPDLLGSGLILSKADSTFLKLWLETYRNFTDGDWNRFSVRKPMEIAKAHPDLLHIEWFGFHRPNWFEREWIYSTGLLWDWSENFAMHLWYRTHDTEYEPESIRKLNSTLGEVFRFVFYGSGNIT</sequence>
<evidence type="ECO:0000256" key="1">
    <source>
        <dbReference type="SAM" id="Phobius"/>
    </source>
</evidence>
<dbReference type="AlphaFoldDB" id="R7UCM2"/>
<gene>
    <name evidence="2" type="ORF">CAPTEDRAFT_219581</name>
</gene>
<dbReference type="InterPro" id="IPR007577">
    <property type="entry name" value="GlycoTrfase_DXD_sugar-bd_CS"/>
</dbReference>
<proteinExistence type="predicted"/>
<reference evidence="3" key="3">
    <citation type="submission" date="2015-06" db="UniProtKB">
        <authorList>
            <consortium name="EnsemblMetazoa"/>
        </authorList>
    </citation>
    <scope>IDENTIFICATION</scope>
</reference>
<name>R7UCM2_CAPTE</name>
<reference evidence="2 4" key="2">
    <citation type="journal article" date="2013" name="Nature">
        <title>Insights into bilaterian evolution from three spiralian genomes.</title>
        <authorList>
            <person name="Simakov O."/>
            <person name="Marletaz F."/>
            <person name="Cho S.J."/>
            <person name="Edsinger-Gonzales E."/>
            <person name="Havlak P."/>
            <person name="Hellsten U."/>
            <person name="Kuo D.H."/>
            <person name="Larsson T."/>
            <person name="Lv J."/>
            <person name="Arendt D."/>
            <person name="Savage R."/>
            <person name="Osoegawa K."/>
            <person name="de Jong P."/>
            <person name="Grimwood J."/>
            <person name="Chapman J.A."/>
            <person name="Shapiro H."/>
            <person name="Aerts A."/>
            <person name="Otillar R.P."/>
            <person name="Terry A.Y."/>
            <person name="Boore J.L."/>
            <person name="Grigoriev I.V."/>
            <person name="Lindberg D.R."/>
            <person name="Seaver E.C."/>
            <person name="Weisblat D.A."/>
            <person name="Putnam N.H."/>
            <person name="Rokhsar D.S."/>
        </authorList>
    </citation>
    <scope>NUCLEOTIDE SEQUENCE</scope>
    <source>
        <strain evidence="2 4">I ESC-2004</strain>
    </source>
</reference>
<organism evidence="2">
    <name type="scientific">Capitella teleta</name>
    <name type="common">Polychaete worm</name>
    <dbReference type="NCBI Taxonomy" id="283909"/>
    <lineage>
        <taxon>Eukaryota</taxon>
        <taxon>Metazoa</taxon>
        <taxon>Spiralia</taxon>
        <taxon>Lophotrochozoa</taxon>
        <taxon>Annelida</taxon>
        <taxon>Polychaeta</taxon>
        <taxon>Sedentaria</taxon>
        <taxon>Scolecida</taxon>
        <taxon>Capitellidae</taxon>
        <taxon>Capitella</taxon>
    </lineage>
</organism>
<reference evidence="4" key="1">
    <citation type="submission" date="2012-12" db="EMBL/GenBank/DDBJ databases">
        <authorList>
            <person name="Hellsten U."/>
            <person name="Grimwood J."/>
            <person name="Chapman J.A."/>
            <person name="Shapiro H."/>
            <person name="Aerts A."/>
            <person name="Otillar R.P."/>
            <person name="Terry A.Y."/>
            <person name="Boore J.L."/>
            <person name="Simakov O."/>
            <person name="Marletaz F."/>
            <person name="Cho S.-J."/>
            <person name="Edsinger-Gonzales E."/>
            <person name="Havlak P."/>
            <person name="Kuo D.-H."/>
            <person name="Larsson T."/>
            <person name="Lv J."/>
            <person name="Arendt D."/>
            <person name="Savage R."/>
            <person name="Osoegawa K."/>
            <person name="de Jong P."/>
            <person name="Lindberg D.R."/>
            <person name="Seaver E.C."/>
            <person name="Weisblat D.A."/>
            <person name="Putnam N.H."/>
            <person name="Grigoriev I.V."/>
            <person name="Rokhsar D.S."/>
        </authorList>
    </citation>
    <scope>NUCLEOTIDE SEQUENCE</scope>
    <source>
        <strain evidence="4">I ESC-2004</strain>
    </source>
</reference>
<dbReference type="EMBL" id="AMQN01001459">
    <property type="status" value="NOT_ANNOTATED_CDS"/>
    <property type="molecule type" value="Genomic_DNA"/>
</dbReference>
<dbReference type="OrthoDB" id="6150660at2759"/>
<evidence type="ECO:0008006" key="5">
    <source>
        <dbReference type="Google" id="ProtNLM"/>
    </source>
</evidence>
<keyword evidence="4" id="KW-1185">Reference proteome</keyword>
<feature type="transmembrane region" description="Helical" evidence="1">
    <location>
        <begin position="7"/>
        <end position="26"/>
    </location>
</feature>
<dbReference type="HOGENOM" id="CLU_050117_0_0_1"/>
<dbReference type="SUPFAM" id="SSF53448">
    <property type="entry name" value="Nucleotide-diphospho-sugar transferases"/>
    <property type="match status" value="1"/>
</dbReference>
<dbReference type="Gene3D" id="3.90.550.20">
    <property type="match status" value="1"/>
</dbReference>
<dbReference type="InterPro" id="IPR029044">
    <property type="entry name" value="Nucleotide-diphossugar_trans"/>
</dbReference>
<dbReference type="Pfam" id="PF04488">
    <property type="entry name" value="Gly_transf_sug"/>
    <property type="match status" value="1"/>
</dbReference>
<evidence type="ECO:0000313" key="2">
    <source>
        <dbReference type="EMBL" id="ELU04130.1"/>
    </source>
</evidence>